<proteinExistence type="predicted"/>
<dbReference type="PANTHER" id="PTHR47447">
    <property type="entry name" value="OS03G0856100 PROTEIN"/>
    <property type="match status" value="1"/>
</dbReference>
<reference evidence="3" key="1">
    <citation type="submission" date="2023-10" db="EMBL/GenBank/DDBJ databases">
        <authorList>
            <person name="Chen Y."/>
            <person name="Shah S."/>
            <person name="Dougan E. K."/>
            <person name="Thang M."/>
            <person name="Chan C."/>
        </authorList>
    </citation>
    <scope>NUCLEOTIDE SEQUENCE [LARGE SCALE GENOMIC DNA]</scope>
</reference>
<dbReference type="InterPro" id="IPR011990">
    <property type="entry name" value="TPR-like_helical_dom_sf"/>
</dbReference>
<gene>
    <name evidence="3" type="ORF">PCOR1329_LOCUS62060</name>
</gene>
<dbReference type="InterPro" id="IPR002885">
    <property type="entry name" value="PPR_rpt"/>
</dbReference>
<dbReference type="PANTHER" id="PTHR47447:SF17">
    <property type="entry name" value="OS12G0638900 PROTEIN"/>
    <property type="match status" value="1"/>
</dbReference>
<evidence type="ECO:0000313" key="4">
    <source>
        <dbReference type="Proteomes" id="UP001189429"/>
    </source>
</evidence>
<name>A0ABN9VYE8_9DINO</name>
<comment type="caution">
    <text evidence="3">The sequence shown here is derived from an EMBL/GenBank/DDBJ whole genome shotgun (WGS) entry which is preliminary data.</text>
</comment>
<organism evidence="3 4">
    <name type="scientific">Prorocentrum cordatum</name>
    <dbReference type="NCBI Taxonomy" id="2364126"/>
    <lineage>
        <taxon>Eukaryota</taxon>
        <taxon>Sar</taxon>
        <taxon>Alveolata</taxon>
        <taxon>Dinophyceae</taxon>
        <taxon>Prorocentrales</taxon>
        <taxon>Prorocentraceae</taxon>
        <taxon>Prorocentrum</taxon>
    </lineage>
</organism>
<dbReference type="PROSITE" id="PS51375">
    <property type="entry name" value="PPR"/>
    <property type="match status" value="2"/>
</dbReference>
<evidence type="ECO:0000313" key="3">
    <source>
        <dbReference type="EMBL" id="CAK0878229.1"/>
    </source>
</evidence>
<dbReference type="Proteomes" id="UP001189429">
    <property type="component" value="Unassembled WGS sequence"/>
</dbReference>
<dbReference type="NCBIfam" id="TIGR00756">
    <property type="entry name" value="PPR"/>
    <property type="match status" value="2"/>
</dbReference>
<protein>
    <recommendedName>
        <fullName evidence="5">Pentatricopeptide repeat-containing protein</fullName>
    </recommendedName>
</protein>
<feature type="repeat" description="PPR" evidence="2">
    <location>
        <begin position="10"/>
        <end position="44"/>
    </location>
</feature>
<dbReference type="PROSITE" id="PS51257">
    <property type="entry name" value="PROKAR_LIPOPROTEIN"/>
    <property type="match status" value="1"/>
</dbReference>
<keyword evidence="1" id="KW-0677">Repeat</keyword>
<dbReference type="Pfam" id="PF13812">
    <property type="entry name" value="PPR_3"/>
    <property type="match status" value="1"/>
</dbReference>
<feature type="repeat" description="PPR" evidence="2">
    <location>
        <begin position="45"/>
        <end position="79"/>
    </location>
</feature>
<dbReference type="Gene3D" id="1.25.40.10">
    <property type="entry name" value="Tetratricopeptide repeat domain"/>
    <property type="match status" value="1"/>
</dbReference>
<evidence type="ECO:0008006" key="5">
    <source>
        <dbReference type="Google" id="ProtNLM"/>
    </source>
</evidence>
<accession>A0ABN9VYE8</accession>
<evidence type="ECO:0000256" key="1">
    <source>
        <dbReference type="ARBA" id="ARBA00022737"/>
    </source>
</evidence>
<evidence type="ECO:0000256" key="2">
    <source>
        <dbReference type="PROSITE-ProRule" id="PRU00708"/>
    </source>
</evidence>
<sequence length="110" mass="12105">MREAKLEHDAIFSYSAGISACQKGKQWEGVLALFSEMCEANVSPDVISYNAGVSAFEKGSQWQQALSLLSEMREAKLEPDSATTLGSVRARRARSGTRLCGYSVRRGKER</sequence>
<keyword evidence="4" id="KW-1185">Reference proteome</keyword>
<dbReference type="EMBL" id="CAUYUJ010017826">
    <property type="protein sequence ID" value="CAK0878229.1"/>
    <property type="molecule type" value="Genomic_DNA"/>
</dbReference>